<accession>A0A914VA20</accession>
<dbReference type="PROSITE" id="PS00086">
    <property type="entry name" value="CYTOCHROME_P450"/>
    <property type="match status" value="2"/>
</dbReference>
<evidence type="ECO:0000256" key="6">
    <source>
        <dbReference type="ARBA" id="ARBA00023033"/>
    </source>
</evidence>
<dbReference type="InterPro" id="IPR001128">
    <property type="entry name" value="Cyt_P450"/>
</dbReference>
<dbReference type="SUPFAM" id="SSF48264">
    <property type="entry name" value="Cytochrome P450"/>
    <property type="match status" value="2"/>
</dbReference>
<dbReference type="Proteomes" id="UP000887566">
    <property type="component" value="Unplaced"/>
</dbReference>
<evidence type="ECO:0000256" key="1">
    <source>
        <dbReference type="ARBA" id="ARBA00001971"/>
    </source>
</evidence>
<dbReference type="GO" id="GO:0005737">
    <property type="term" value="C:cytoplasm"/>
    <property type="evidence" value="ECO:0007669"/>
    <property type="project" value="TreeGrafter"/>
</dbReference>
<reference evidence="9" key="1">
    <citation type="submission" date="2022-11" db="UniProtKB">
        <authorList>
            <consortium name="WormBaseParasite"/>
        </authorList>
    </citation>
    <scope>IDENTIFICATION</scope>
</reference>
<dbReference type="InterPro" id="IPR050182">
    <property type="entry name" value="Cytochrome_P450_fam2"/>
</dbReference>
<dbReference type="GO" id="GO:0005506">
    <property type="term" value="F:iron ion binding"/>
    <property type="evidence" value="ECO:0007669"/>
    <property type="project" value="InterPro"/>
</dbReference>
<proteinExistence type="inferred from homology"/>
<evidence type="ECO:0000256" key="2">
    <source>
        <dbReference type="ARBA" id="ARBA00010617"/>
    </source>
</evidence>
<dbReference type="PRINTS" id="PR00463">
    <property type="entry name" value="EP450I"/>
</dbReference>
<dbReference type="InterPro" id="IPR036396">
    <property type="entry name" value="Cyt_P450_sf"/>
</dbReference>
<evidence type="ECO:0000256" key="4">
    <source>
        <dbReference type="ARBA" id="ARBA00023002"/>
    </source>
</evidence>
<dbReference type="CDD" id="cd20617">
    <property type="entry name" value="CYP1_2-like"/>
    <property type="match status" value="2"/>
</dbReference>
<dbReference type="InterPro" id="IPR002401">
    <property type="entry name" value="Cyt_P450_E_grp-I"/>
</dbReference>
<evidence type="ECO:0000256" key="3">
    <source>
        <dbReference type="ARBA" id="ARBA00022723"/>
    </source>
</evidence>
<dbReference type="WBParaSite" id="PSAMB.scaffold1693size28682.g14400.t1">
    <property type="protein sequence ID" value="PSAMB.scaffold1693size28682.g14400.t1"/>
    <property type="gene ID" value="PSAMB.scaffold1693size28682.g14400"/>
</dbReference>
<dbReference type="PANTHER" id="PTHR24300:SF375">
    <property type="entry name" value="CYTOCHROME P450 FAMILY"/>
    <property type="match status" value="1"/>
</dbReference>
<evidence type="ECO:0000313" key="8">
    <source>
        <dbReference type="Proteomes" id="UP000887566"/>
    </source>
</evidence>
<keyword evidence="7" id="KW-0349">Heme</keyword>
<dbReference type="InterPro" id="IPR017972">
    <property type="entry name" value="Cyt_P450_CS"/>
</dbReference>
<comment type="similarity">
    <text evidence="2">Belongs to the cytochrome P450 family.</text>
</comment>
<dbReference type="PRINTS" id="PR00385">
    <property type="entry name" value="P450"/>
</dbReference>
<keyword evidence="4" id="KW-0560">Oxidoreductase</keyword>
<dbReference type="GO" id="GO:0016712">
    <property type="term" value="F:oxidoreductase activity, acting on paired donors, with incorporation or reduction of molecular oxygen, reduced flavin or flavoprotein as one donor, and incorporation of one atom of oxygen"/>
    <property type="evidence" value="ECO:0007669"/>
    <property type="project" value="TreeGrafter"/>
</dbReference>
<dbReference type="FunFam" id="1.10.630.10:FF:000036">
    <property type="entry name" value="CYtochrome P450 family"/>
    <property type="match status" value="2"/>
</dbReference>
<dbReference type="GO" id="GO:0006805">
    <property type="term" value="P:xenobiotic metabolic process"/>
    <property type="evidence" value="ECO:0007669"/>
    <property type="project" value="TreeGrafter"/>
</dbReference>
<evidence type="ECO:0000313" key="9">
    <source>
        <dbReference type="WBParaSite" id="PSAMB.scaffold1693size28682.g14400.t1"/>
    </source>
</evidence>
<organism evidence="8 9">
    <name type="scientific">Plectus sambesii</name>
    <dbReference type="NCBI Taxonomy" id="2011161"/>
    <lineage>
        <taxon>Eukaryota</taxon>
        <taxon>Metazoa</taxon>
        <taxon>Ecdysozoa</taxon>
        <taxon>Nematoda</taxon>
        <taxon>Chromadorea</taxon>
        <taxon>Plectida</taxon>
        <taxon>Plectina</taxon>
        <taxon>Plectoidea</taxon>
        <taxon>Plectidae</taxon>
        <taxon>Plectus</taxon>
    </lineage>
</organism>
<dbReference type="GO" id="GO:0020037">
    <property type="term" value="F:heme binding"/>
    <property type="evidence" value="ECO:0007669"/>
    <property type="project" value="InterPro"/>
</dbReference>
<dbReference type="PANTHER" id="PTHR24300">
    <property type="entry name" value="CYTOCHROME P450 508A4-RELATED"/>
    <property type="match status" value="1"/>
</dbReference>
<keyword evidence="8" id="KW-1185">Reference proteome</keyword>
<sequence length="1041" mass="119520">MLAWVLLGILTAAFWFYHLNWKRRNLPPGPTPLPFIGNILDIARNPPGYKCYTDWSKEYGGVFTYWLGPMPVVAVTDYDMIQETFVKDGETYAGRKVFDYFMDRVRGGHYGIIETEGPLWREQRRFSLHVLRDFGFGRNLMEERVLDEVRAMTAKLTEDVGATGKALAIDLVPCLDVCVGSIINALLFGYRFEGEKLPDFHNLKRMLDDHMRLIADPRMALLTFFPQLQHIPPFRGLFHQAFNINLKSLWAFFDAQIEEHNQHFDPTAEPTDFVQAFLKEMHRMKTDDSKQENYSILQLKNVCFDLWIAGMETTITTLRWGALHMIHNPDIQAKIQAEIDEHITDDREIQMSDKNTLPYTMAAVNEMQRTANILAQNLFHKTTRDTTIRGYKIEKGTVCLPQISAVHLDPKLFPNPERFDPTRYLNADGSPKKVDALIPFSVGKRQCLGESLARMELFLVFANLLRKFKLSATPGEKLPSLEPRMGITVQPHVFKCCIEVDSLICRVQKVTVGPSERCKVKRVVSISGSERLQSHSKVKMLAWVLLGILTAAFWFYHLNWKRRNLPPGPTPLPFIGNILDIARNPPGYKCYTDWSKEYGGVFTYWIGPIPVVAVTDYDIIQETFVKDGETYAGRIVFDYIIDRVRGGRYGIIDTEGPLWREQRRFSLHVLRDFGFGRNLMEERVLDEVRAMTAKLTTDVGATGKASAIDLVPYFDVCVGSIINALLFGYRFEGEKLPDFHNLKRMLDDHMRLMADPRMALLIFFPQLQHIPPFRGLFHQAFNINLKSLWAFLDAQIEEHNQNFDPNAEPTDFVQAFLKEMHQMKAEDTKQGNYTMLQLKNVCMDLWIAGMETTITTLRWGALHMIHNPDIQAKIQAEIDEHITDDREIQMSDKNALPYTMAAVNEMQRTANILAQNLFHKTTRDTTIRGYKIEKGTVCLPQISAVHLDPKLFPNPERFDPTRYLNADGSPKKVDALIPFSVGKRQCLGESLARMELFLVFANLLRKFKLLPTPGEKLPSLEPRMGITIQPHAFKCCIEVRR</sequence>
<dbReference type="GO" id="GO:0006082">
    <property type="term" value="P:organic acid metabolic process"/>
    <property type="evidence" value="ECO:0007669"/>
    <property type="project" value="TreeGrafter"/>
</dbReference>
<dbReference type="Pfam" id="PF00067">
    <property type="entry name" value="p450"/>
    <property type="match status" value="2"/>
</dbReference>
<keyword evidence="6" id="KW-0503">Monooxygenase</keyword>
<evidence type="ECO:0000256" key="7">
    <source>
        <dbReference type="PIRSR" id="PIRSR602401-1"/>
    </source>
</evidence>
<comment type="cofactor">
    <cofactor evidence="1 7">
        <name>heme</name>
        <dbReference type="ChEBI" id="CHEBI:30413"/>
    </cofactor>
</comment>
<evidence type="ECO:0000256" key="5">
    <source>
        <dbReference type="ARBA" id="ARBA00023004"/>
    </source>
</evidence>
<feature type="binding site" description="axial binding residue" evidence="7">
    <location>
        <position position="447"/>
    </location>
    <ligand>
        <name>heme</name>
        <dbReference type="ChEBI" id="CHEBI:30413"/>
    </ligand>
    <ligandPart>
        <name>Fe</name>
        <dbReference type="ChEBI" id="CHEBI:18248"/>
    </ligandPart>
</feature>
<protein>
    <submittedName>
        <fullName evidence="9">Cytochrome P450</fullName>
    </submittedName>
</protein>
<keyword evidence="3 7" id="KW-0479">Metal-binding</keyword>
<name>A0A914VA20_9BILA</name>
<keyword evidence="5 7" id="KW-0408">Iron</keyword>
<dbReference type="Gene3D" id="1.10.630.10">
    <property type="entry name" value="Cytochrome P450"/>
    <property type="match status" value="2"/>
</dbReference>
<dbReference type="AlphaFoldDB" id="A0A914VA20"/>